<keyword evidence="1" id="KW-0560">Oxidoreductase</keyword>
<organism evidence="2 3">
    <name type="scientific">Moelleriella libera RCEF 2490</name>
    <dbReference type="NCBI Taxonomy" id="1081109"/>
    <lineage>
        <taxon>Eukaryota</taxon>
        <taxon>Fungi</taxon>
        <taxon>Dikarya</taxon>
        <taxon>Ascomycota</taxon>
        <taxon>Pezizomycotina</taxon>
        <taxon>Sordariomycetes</taxon>
        <taxon>Hypocreomycetidae</taxon>
        <taxon>Hypocreales</taxon>
        <taxon>Clavicipitaceae</taxon>
        <taxon>Moelleriella</taxon>
    </lineage>
</organism>
<dbReference type="Proteomes" id="UP000078544">
    <property type="component" value="Unassembled WGS sequence"/>
</dbReference>
<gene>
    <name evidence="2" type="ORF">AAL_02624</name>
</gene>
<dbReference type="AlphaFoldDB" id="A0A168ERF7"/>
<keyword evidence="3" id="KW-1185">Reference proteome</keyword>
<dbReference type="GO" id="GO:0016491">
    <property type="term" value="F:oxidoreductase activity"/>
    <property type="evidence" value="ECO:0007669"/>
    <property type="project" value="UniProtKB-KW"/>
</dbReference>
<dbReference type="PANTHER" id="PTHR35870:SF6">
    <property type="entry name" value="MGS207 PROTEIN"/>
    <property type="match status" value="1"/>
</dbReference>
<evidence type="ECO:0000256" key="1">
    <source>
        <dbReference type="ARBA" id="ARBA00023002"/>
    </source>
</evidence>
<dbReference type="EMBL" id="AZGY01000004">
    <property type="protein sequence ID" value="KZZ99073.1"/>
    <property type="molecule type" value="Genomic_DNA"/>
</dbReference>
<proteinExistence type="predicted"/>
<name>A0A168ERF7_9HYPO</name>
<accession>A0A168ERF7</accession>
<dbReference type="InterPro" id="IPR025337">
    <property type="entry name" value="Questin_oxidase-like"/>
</dbReference>
<evidence type="ECO:0000313" key="2">
    <source>
        <dbReference type="EMBL" id="KZZ99073.1"/>
    </source>
</evidence>
<reference evidence="2 3" key="1">
    <citation type="journal article" date="2016" name="Genome Biol. Evol.">
        <title>Divergent and convergent evolution of fungal pathogenicity.</title>
        <authorList>
            <person name="Shang Y."/>
            <person name="Xiao G."/>
            <person name="Zheng P."/>
            <person name="Cen K."/>
            <person name="Zhan S."/>
            <person name="Wang C."/>
        </authorList>
    </citation>
    <scope>NUCLEOTIDE SEQUENCE [LARGE SCALE GENOMIC DNA]</scope>
    <source>
        <strain evidence="2 3">RCEF 2490</strain>
    </source>
</reference>
<sequence length="403" mass="46379">MSGLLSYVFGEDRKSQAINLPSVEVHHIETNPDRRARSLKHLLKANHVNYSVVYNRNIFDNHNAHILSSAYLLGASSTQLHAIYEEQVKELEAWVPSPAELIDNDWVDFLGDAHYQRAYVDFFEDKLAMEYAYNWKKVVEYFMFASERPLVHGLICGLGHPLIQLGYAYEMDSKEIAMEALTLASVQHDFLYKYSSEAKYTRKSSLEAKPLLELVKELSRDKILSRLPRKIGYLDLESTMAGNEDVILDYWNAWDVSNPQTAFEDSQKAVVTIFMSSANKKSRKYDFFIVHLLSTSYAVRVLLPVFPEAHRVKLIRQWWLLVLAVLILRGRPHPDYETVDEDVNGRDWDSIQSKALDSPYSNDAHFVKAIRAMKDLANTWGDGDGYYLRAAGTFVDSFRGWIF</sequence>
<comment type="caution">
    <text evidence="2">The sequence shown here is derived from an EMBL/GenBank/DDBJ whole genome shotgun (WGS) entry which is preliminary data.</text>
</comment>
<evidence type="ECO:0000313" key="3">
    <source>
        <dbReference type="Proteomes" id="UP000078544"/>
    </source>
</evidence>
<dbReference type="Pfam" id="PF14027">
    <property type="entry name" value="Questin_oxidase"/>
    <property type="match status" value="1"/>
</dbReference>
<protein>
    <submittedName>
        <fullName evidence="2">MGS207 protein</fullName>
    </submittedName>
</protein>
<dbReference type="STRING" id="1081109.A0A168ERF7"/>
<dbReference type="PANTHER" id="PTHR35870">
    <property type="entry name" value="PROTEIN, PUTATIVE (AFU_ORTHOLOGUE AFUA_5G03330)-RELATED"/>
    <property type="match status" value="1"/>
</dbReference>
<dbReference type="OrthoDB" id="10265971at2759"/>